<accession>A0A0K2W4M0</accession>
<dbReference type="SUPFAM" id="SSF53850">
    <property type="entry name" value="Periplasmic binding protein-like II"/>
    <property type="match status" value="1"/>
</dbReference>
<sequence>MQRLSKAINRAIDGTVETKVFNMDRLESMGVFVKAVDLGSFAAAAAALDLSGPMVGKHVRFLEERLGMRLINRTTRRQSLTDFGRAYYERCRIVLAEAQAADALAADQLSEPRGKLRVTMPAHFGRHCVTPVLLALARHYPTLELDLSLSDRFADLVEDGFDLAIRTGTLDDRAGIIARRVARQRMIVCASPSYLDTFGQPAGPKDIAAHQAIVYRRLGHVLQPWLFPRDDGSVAEIVPAGRLRLDDLDAIADAANEGMGLAWLPYWLVRERIEAGKLIRVLPEQPDYLYDCHALWLQTPHLPLKVRLAVDALAAGLPRMMS</sequence>
<dbReference type="Gene3D" id="3.40.190.290">
    <property type="match status" value="1"/>
</dbReference>
<evidence type="ECO:0000256" key="3">
    <source>
        <dbReference type="ARBA" id="ARBA00023125"/>
    </source>
</evidence>
<evidence type="ECO:0000313" key="6">
    <source>
        <dbReference type="EMBL" id="CDX61368.1"/>
    </source>
</evidence>
<evidence type="ECO:0000256" key="1">
    <source>
        <dbReference type="ARBA" id="ARBA00009437"/>
    </source>
</evidence>
<feature type="domain" description="HTH lysR-type" evidence="5">
    <location>
        <begin position="24"/>
        <end position="81"/>
    </location>
</feature>
<evidence type="ECO:0000256" key="2">
    <source>
        <dbReference type="ARBA" id="ARBA00023015"/>
    </source>
</evidence>
<proteinExistence type="inferred from homology"/>
<dbReference type="GO" id="GO:0043565">
    <property type="term" value="F:sequence-specific DNA binding"/>
    <property type="evidence" value="ECO:0007669"/>
    <property type="project" value="TreeGrafter"/>
</dbReference>
<dbReference type="SUPFAM" id="SSF46785">
    <property type="entry name" value="Winged helix' DNA-binding domain"/>
    <property type="match status" value="1"/>
</dbReference>
<evidence type="ECO:0000259" key="5">
    <source>
        <dbReference type="PROSITE" id="PS50931"/>
    </source>
</evidence>
<gene>
    <name evidence="6" type="ORF">MPL1032_390008</name>
</gene>
<keyword evidence="3" id="KW-0238">DNA-binding</keyword>
<reference evidence="7" key="1">
    <citation type="submission" date="2014-08" db="EMBL/GenBank/DDBJ databases">
        <authorList>
            <person name="Edwards T."/>
        </authorList>
    </citation>
    <scope>NUCLEOTIDE SEQUENCE [LARGE SCALE GENOMIC DNA]</scope>
</reference>
<dbReference type="InterPro" id="IPR005119">
    <property type="entry name" value="LysR_subst-bd"/>
</dbReference>
<dbReference type="Proteomes" id="UP000182888">
    <property type="component" value="Unassembled WGS sequence"/>
</dbReference>
<dbReference type="InterPro" id="IPR036390">
    <property type="entry name" value="WH_DNA-bd_sf"/>
</dbReference>
<comment type="similarity">
    <text evidence="1">Belongs to the LysR transcriptional regulatory family.</text>
</comment>
<name>A0A0K2W4M0_MESPL</name>
<dbReference type="InterPro" id="IPR000847">
    <property type="entry name" value="LysR_HTH_N"/>
</dbReference>
<dbReference type="Gene3D" id="1.10.10.10">
    <property type="entry name" value="Winged helix-like DNA-binding domain superfamily/Winged helix DNA-binding domain"/>
    <property type="match status" value="1"/>
</dbReference>
<dbReference type="InterPro" id="IPR036388">
    <property type="entry name" value="WH-like_DNA-bd_sf"/>
</dbReference>
<dbReference type="CDD" id="cd08475">
    <property type="entry name" value="PBP2_CrgA_like_6"/>
    <property type="match status" value="1"/>
</dbReference>
<dbReference type="Pfam" id="PF00126">
    <property type="entry name" value="HTH_1"/>
    <property type="match status" value="1"/>
</dbReference>
<dbReference type="PANTHER" id="PTHR30537">
    <property type="entry name" value="HTH-TYPE TRANSCRIPTIONAL REGULATOR"/>
    <property type="match status" value="1"/>
</dbReference>
<protein>
    <submittedName>
        <fullName evidence="6">Transcriptional regulator</fullName>
    </submittedName>
</protein>
<dbReference type="FunFam" id="1.10.10.10:FF:000001">
    <property type="entry name" value="LysR family transcriptional regulator"/>
    <property type="match status" value="1"/>
</dbReference>
<dbReference type="AlphaFoldDB" id="A0A0K2W4M0"/>
<evidence type="ECO:0000256" key="4">
    <source>
        <dbReference type="ARBA" id="ARBA00023163"/>
    </source>
</evidence>
<keyword evidence="2" id="KW-0805">Transcription regulation</keyword>
<evidence type="ECO:0000313" key="7">
    <source>
        <dbReference type="Proteomes" id="UP000182888"/>
    </source>
</evidence>
<dbReference type="GO" id="GO:0006351">
    <property type="term" value="P:DNA-templated transcription"/>
    <property type="evidence" value="ECO:0007669"/>
    <property type="project" value="TreeGrafter"/>
</dbReference>
<dbReference type="PROSITE" id="PS50931">
    <property type="entry name" value="HTH_LYSR"/>
    <property type="match status" value="1"/>
</dbReference>
<dbReference type="InterPro" id="IPR058163">
    <property type="entry name" value="LysR-type_TF_proteobact-type"/>
</dbReference>
<dbReference type="GO" id="GO:0003700">
    <property type="term" value="F:DNA-binding transcription factor activity"/>
    <property type="evidence" value="ECO:0007669"/>
    <property type="project" value="InterPro"/>
</dbReference>
<dbReference type="Pfam" id="PF03466">
    <property type="entry name" value="LysR_substrate"/>
    <property type="match status" value="1"/>
</dbReference>
<dbReference type="PANTHER" id="PTHR30537:SF5">
    <property type="entry name" value="HTH-TYPE TRANSCRIPTIONAL ACTIVATOR TTDR-RELATED"/>
    <property type="match status" value="1"/>
</dbReference>
<dbReference type="EMBL" id="CCND01000033">
    <property type="protein sequence ID" value="CDX61368.1"/>
    <property type="molecule type" value="Genomic_DNA"/>
</dbReference>
<keyword evidence="4" id="KW-0804">Transcription</keyword>
<organism evidence="6 7">
    <name type="scientific">Mesorhizobium plurifarium</name>
    <dbReference type="NCBI Taxonomy" id="69974"/>
    <lineage>
        <taxon>Bacteria</taxon>
        <taxon>Pseudomonadati</taxon>
        <taxon>Pseudomonadota</taxon>
        <taxon>Alphaproteobacteria</taxon>
        <taxon>Hyphomicrobiales</taxon>
        <taxon>Phyllobacteriaceae</taxon>
        <taxon>Mesorhizobium</taxon>
    </lineage>
</organism>